<keyword evidence="2" id="KW-0812">Transmembrane</keyword>
<proteinExistence type="predicted"/>
<feature type="compositionally biased region" description="Low complexity" evidence="1">
    <location>
        <begin position="13"/>
        <end position="43"/>
    </location>
</feature>
<feature type="region of interest" description="Disordered" evidence="1">
    <location>
        <begin position="202"/>
        <end position="240"/>
    </location>
</feature>
<feature type="region of interest" description="Disordered" evidence="1">
    <location>
        <begin position="1"/>
        <end position="56"/>
    </location>
</feature>
<reference evidence="3 4" key="1">
    <citation type="submission" date="2016-10" db="EMBL/GenBank/DDBJ databases">
        <title>The Draft Genome Sequence of Actinokineospora bangkokensis 44EHWT reveals the biosynthetic pathway of antifungal compounds Thailandins with unusual extender unit butylmalonyl-CoA.</title>
        <authorList>
            <person name="Greule A."/>
            <person name="Intra B."/>
            <person name="Flemming S."/>
            <person name="Rommel M.G."/>
            <person name="Panbangred W."/>
            <person name="Bechthold A."/>
        </authorList>
    </citation>
    <scope>NUCLEOTIDE SEQUENCE [LARGE SCALE GENOMIC DNA]</scope>
    <source>
        <strain evidence="3 4">44EHW</strain>
    </source>
</reference>
<dbReference type="Proteomes" id="UP000186040">
    <property type="component" value="Unassembled WGS sequence"/>
</dbReference>
<protein>
    <recommendedName>
        <fullName evidence="5">DUF4878 domain-containing protein</fullName>
    </recommendedName>
</protein>
<accession>A0A1Q9LKD7</accession>
<name>A0A1Q9LKD7_9PSEU</name>
<feature type="region of interest" description="Disordered" evidence="1">
    <location>
        <begin position="91"/>
        <end position="114"/>
    </location>
</feature>
<dbReference type="STRING" id="1193682.BJP25_20845"/>
<dbReference type="EMBL" id="MKQR01000016">
    <property type="protein sequence ID" value="OLR92517.1"/>
    <property type="molecule type" value="Genomic_DNA"/>
</dbReference>
<evidence type="ECO:0008006" key="5">
    <source>
        <dbReference type="Google" id="ProtNLM"/>
    </source>
</evidence>
<evidence type="ECO:0000313" key="4">
    <source>
        <dbReference type="Proteomes" id="UP000186040"/>
    </source>
</evidence>
<evidence type="ECO:0000256" key="1">
    <source>
        <dbReference type="SAM" id="MobiDB-lite"/>
    </source>
</evidence>
<keyword evidence="2" id="KW-1133">Transmembrane helix</keyword>
<evidence type="ECO:0000256" key="2">
    <source>
        <dbReference type="SAM" id="Phobius"/>
    </source>
</evidence>
<dbReference type="AlphaFoldDB" id="A0A1Q9LKD7"/>
<sequence length="342" mass="35346">MSHPQQPPHDPGHPQFGQPQLGQPQYGQPQFGQPQYGQPQGQPQPGGFGAPPPVPPKGKTGPIVAVVAVVLLLGGLAFTGFVAPGFFLSDETPTGQPPTSAPTSSSAPADKGAQDAVKAIVAGLDSGDKDALEELVCSNADSNVESAIRSISAVKGAELVKTKEDGDDVVATVKVTTARGDEEDDVTVTESGGRWCWSDIARARGTTTGKPTASAPRTTAPRSSAPAGDDTPTAGGKPIDPQALAFMRGFLDDLNAGRLEGMTSKLCADSTVTPDKLKQFVEDKTSLSIDAAEDGISSGPESFQAYLKGTSKGQDIEGPSGNLWVTSYDGPWCVHNLRVVTT</sequence>
<organism evidence="3 4">
    <name type="scientific">Actinokineospora bangkokensis</name>
    <dbReference type="NCBI Taxonomy" id="1193682"/>
    <lineage>
        <taxon>Bacteria</taxon>
        <taxon>Bacillati</taxon>
        <taxon>Actinomycetota</taxon>
        <taxon>Actinomycetes</taxon>
        <taxon>Pseudonocardiales</taxon>
        <taxon>Pseudonocardiaceae</taxon>
        <taxon>Actinokineospora</taxon>
    </lineage>
</organism>
<dbReference type="OrthoDB" id="3692222at2"/>
<feature type="compositionally biased region" description="Polar residues" evidence="1">
    <location>
        <begin position="205"/>
        <end position="222"/>
    </location>
</feature>
<keyword evidence="4" id="KW-1185">Reference proteome</keyword>
<keyword evidence="2" id="KW-0472">Membrane</keyword>
<gene>
    <name evidence="3" type="ORF">BJP25_20845</name>
</gene>
<comment type="caution">
    <text evidence="3">The sequence shown here is derived from an EMBL/GenBank/DDBJ whole genome shotgun (WGS) entry which is preliminary data.</text>
</comment>
<evidence type="ECO:0000313" key="3">
    <source>
        <dbReference type="EMBL" id="OLR92517.1"/>
    </source>
</evidence>
<feature type="transmembrane region" description="Helical" evidence="2">
    <location>
        <begin position="63"/>
        <end position="88"/>
    </location>
</feature>
<dbReference type="SUPFAM" id="SSF81995">
    <property type="entry name" value="beta-sandwich domain of Sec23/24"/>
    <property type="match status" value="1"/>
</dbReference>
<dbReference type="RefSeq" id="WP_075975660.1">
    <property type="nucleotide sequence ID" value="NZ_MKQR01000016.1"/>
</dbReference>